<dbReference type="InterPro" id="IPR031304">
    <property type="entry name" value="SLT_2"/>
</dbReference>
<dbReference type="PANTHER" id="PTHR30163:SF9">
    <property type="entry name" value="MEMBRANE-BOUND LYTIC MUREIN TRANSGLYCOSYLASE B"/>
    <property type="match status" value="1"/>
</dbReference>
<dbReference type="Gene3D" id="1.10.8.350">
    <property type="entry name" value="Bacterial muramidase"/>
    <property type="match status" value="1"/>
</dbReference>
<dbReference type="RefSeq" id="WP_133596742.1">
    <property type="nucleotide sequence ID" value="NZ_SNYL01000006.1"/>
</dbReference>
<dbReference type="CDD" id="cd13399">
    <property type="entry name" value="Slt35-like"/>
    <property type="match status" value="1"/>
</dbReference>
<comment type="caution">
    <text evidence="3">The sequence shown here is derived from an EMBL/GenBank/DDBJ whole genome shotgun (WGS) entry which is preliminary data.</text>
</comment>
<dbReference type="FunFam" id="1.10.8.350:FF:000001">
    <property type="entry name" value="Lytic murein transglycosylase B"/>
    <property type="match status" value="1"/>
</dbReference>
<dbReference type="SUPFAM" id="SSF53955">
    <property type="entry name" value="Lysozyme-like"/>
    <property type="match status" value="1"/>
</dbReference>
<sequence>MGTFSTACYAQHPAALAFAREIDAQESWTDGWAERWIRQAQRHPQVIRLMTPAPAGTPRNWNVYRDRFIEPRRLQAGLRFWREHEATLRRAEQEFGVPAWLIVGIIGVETLYGQHTGTFRALDALATLAFDFPAEHPRAEQRSAFFRSELQALLRLSREQGVPPTAWLGSYAGAMGLPQFMPSNWMRYGVDYDGDGHIDLLNSPADAIGSVARYLQAFGWQSGMPTHYPVEFDLDRLALDALLAPSILPTFDAQTMASKGVRLPSHGREHAGPLALVELENGDPARGGAPRTYVAGTQNFYVITRYNQSSYYAMAVIELGQAVEALWRQR</sequence>
<name>A0A4R6UA94_9BURK</name>
<dbReference type="GO" id="GO:0009253">
    <property type="term" value="P:peptidoglycan catabolic process"/>
    <property type="evidence" value="ECO:0007669"/>
    <property type="project" value="TreeGrafter"/>
</dbReference>
<dbReference type="InterPro" id="IPR023346">
    <property type="entry name" value="Lysozyme-like_dom_sf"/>
</dbReference>
<reference evidence="3 4" key="1">
    <citation type="submission" date="2019-03" db="EMBL/GenBank/DDBJ databases">
        <title>Genomic Encyclopedia of Type Strains, Phase IV (KMG-IV): sequencing the most valuable type-strain genomes for metagenomic binning, comparative biology and taxonomic classification.</title>
        <authorList>
            <person name="Goeker M."/>
        </authorList>
    </citation>
    <scope>NUCLEOTIDE SEQUENCE [LARGE SCALE GENOMIC DNA]</scope>
    <source>
        <strain evidence="3 4">DSM 19605</strain>
    </source>
</reference>
<dbReference type="Pfam" id="PF13406">
    <property type="entry name" value="SLT_2"/>
    <property type="match status" value="1"/>
</dbReference>
<proteinExistence type="predicted"/>
<accession>A0A4R6UA94</accession>
<evidence type="ECO:0000259" key="2">
    <source>
        <dbReference type="Pfam" id="PF13406"/>
    </source>
</evidence>
<dbReference type="AlphaFoldDB" id="A0A4R6UA94"/>
<dbReference type="OrthoDB" id="9772911at2"/>
<evidence type="ECO:0000313" key="3">
    <source>
        <dbReference type="EMBL" id="TDQ43431.1"/>
    </source>
</evidence>
<gene>
    <name evidence="3" type="ORF">DFR43_1061</name>
</gene>
<dbReference type="Proteomes" id="UP000295510">
    <property type="component" value="Unassembled WGS sequence"/>
</dbReference>
<dbReference type="EMBL" id="SNYL01000006">
    <property type="protein sequence ID" value="TDQ43431.1"/>
    <property type="molecule type" value="Genomic_DNA"/>
</dbReference>
<feature type="active site" evidence="1">
    <location>
        <position position="109"/>
    </location>
</feature>
<dbReference type="PANTHER" id="PTHR30163">
    <property type="entry name" value="MEMBRANE-BOUND LYTIC MUREIN TRANSGLYCOSYLASE B"/>
    <property type="match status" value="1"/>
</dbReference>
<evidence type="ECO:0000313" key="4">
    <source>
        <dbReference type="Proteomes" id="UP000295510"/>
    </source>
</evidence>
<organism evidence="3 4">
    <name type="scientific">Tepidicella xavieri</name>
    <dbReference type="NCBI Taxonomy" id="360241"/>
    <lineage>
        <taxon>Bacteria</taxon>
        <taxon>Pseudomonadati</taxon>
        <taxon>Pseudomonadota</taxon>
        <taxon>Betaproteobacteria</taxon>
        <taxon>Burkholderiales</taxon>
        <taxon>Tepidicella</taxon>
    </lineage>
</organism>
<evidence type="ECO:0000256" key="1">
    <source>
        <dbReference type="PIRSR" id="PIRSR611757-1"/>
    </source>
</evidence>
<dbReference type="InterPro" id="IPR011757">
    <property type="entry name" value="Lytic_transglycosylase_MltB"/>
</dbReference>
<dbReference type="Gene3D" id="1.10.530.10">
    <property type="match status" value="1"/>
</dbReference>
<dbReference type="NCBIfam" id="TIGR02282">
    <property type="entry name" value="MltB"/>
    <property type="match status" value="1"/>
</dbReference>
<feature type="domain" description="Transglycosylase SLT" evidence="2">
    <location>
        <begin position="18"/>
        <end position="321"/>
    </location>
</feature>
<dbReference type="GO" id="GO:0008933">
    <property type="term" value="F:peptidoglycan lytic transglycosylase activity"/>
    <property type="evidence" value="ECO:0007669"/>
    <property type="project" value="TreeGrafter"/>
</dbReference>
<protein>
    <submittedName>
        <fullName evidence="3">Membrane-bound lytic murein transglycosylase B</fullName>
    </submittedName>
</protein>
<keyword evidence="4" id="KW-1185">Reference proteome</keyword>
<dbReference type="InterPro" id="IPR043426">
    <property type="entry name" value="MltB-like"/>
</dbReference>